<dbReference type="AlphaFoldDB" id="A0AA97FB76"/>
<keyword evidence="9" id="KW-1185">Reference proteome</keyword>
<keyword evidence="5" id="KW-0408">Iron</keyword>
<evidence type="ECO:0000259" key="7">
    <source>
        <dbReference type="PROSITE" id="PS51669"/>
    </source>
</evidence>
<dbReference type="InterPro" id="IPR006963">
    <property type="entry name" value="Mopterin_OxRdtase_4Fe-4S_dom"/>
</dbReference>
<keyword evidence="4" id="KW-0560">Oxidoreductase</keyword>
<dbReference type="EMBL" id="CP043875">
    <property type="protein sequence ID" value="WOF16210.1"/>
    <property type="molecule type" value="Genomic_DNA"/>
</dbReference>
<evidence type="ECO:0000256" key="4">
    <source>
        <dbReference type="ARBA" id="ARBA00023002"/>
    </source>
</evidence>
<dbReference type="InterPro" id="IPR027467">
    <property type="entry name" value="MopterinOxRdtase_cofactor_BS"/>
</dbReference>
<dbReference type="Pfam" id="PF04879">
    <property type="entry name" value="Molybdop_Fe4S4"/>
    <property type="match status" value="1"/>
</dbReference>
<organism evidence="8 9">
    <name type="scientific">Methanochimaera problematica</name>
    <dbReference type="NCBI Taxonomy" id="2609417"/>
    <lineage>
        <taxon>Archaea</taxon>
        <taxon>Methanobacteriati</taxon>
        <taxon>Methanobacteriota</taxon>
        <taxon>Stenosarchaea group</taxon>
        <taxon>Methanomicrobia</taxon>
        <taxon>Methanomicrobiales</taxon>
        <taxon>Methanomicrobiaceae</taxon>
        <taxon>Methanochimaera</taxon>
    </lineage>
</organism>
<evidence type="ECO:0000256" key="1">
    <source>
        <dbReference type="ARBA" id="ARBA00010312"/>
    </source>
</evidence>
<evidence type="ECO:0000256" key="2">
    <source>
        <dbReference type="ARBA" id="ARBA00022485"/>
    </source>
</evidence>
<dbReference type="PANTHER" id="PTHR43105:SF14">
    <property type="entry name" value="FORMATE DEHYDROGENASE H"/>
    <property type="match status" value="1"/>
</dbReference>
<dbReference type="KEGG" id="mefw:F1737_05555"/>
<dbReference type="PANTHER" id="PTHR43105">
    <property type="entry name" value="RESPIRATORY NITRATE REDUCTASE"/>
    <property type="match status" value="1"/>
</dbReference>
<dbReference type="Gene3D" id="3.40.50.740">
    <property type="match status" value="2"/>
</dbReference>
<dbReference type="Gene3D" id="2.40.40.20">
    <property type="match status" value="1"/>
</dbReference>
<dbReference type="GeneID" id="85229624"/>
<dbReference type="Pfam" id="PF01568">
    <property type="entry name" value="Molydop_binding"/>
    <property type="match status" value="1"/>
</dbReference>
<keyword evidence="6" id="KW-0411">Iron-sulfur</keyword>
<feature type="domain" description="4Fe-4S Mo/W bis-MGD-type" evidence="7">
    <location>
        <begin position="3"/>
        <end position="59"/>
    </location>
</feature>
<accession>A0AA97FB76</accession>
<dbReference type="GO" id="GO:0003954">
    <property type="term" value="F:NADH dehydrogenase activity"/>
    <property type="evidence" value="ECO:0007669"/>
    <property type="project" value="TreeGrafter"/>
</dbReference>
<dbReference type="Pfam" id="PF00384">
    <property type="entry name" value="Molybdopterin"/>
    <property type="match status" value="1"/>
</dbReference>
<keyword evidence="2" id="KW-0004">4Fe-4S</keyword>
<dbReference type="GO" id="GO:0022904">
    <property type="term" value="P:respiratory electron transport chain"/>
    <property type="evidence" value="ECO:0007669"/>
    <property type="project" value="TreeGrafter"/>
</dbReference>
<dbReference type="Proteomes" id="UP001301797">
    <property type="component" value="Chromosome"/>
</dbReference>
<evidence type="ECO:0000313" key="9">
    <source>
        <dbReference type="Proteomes" id="UP001301797"/>
    </source>
</evidence>
<dbReference type="RefSeq" id="WP_317137795.1">
    <property type="nucleotide sequence ID" value="NZ_CP043875.1"/>
</dbReference>
<evidence type="ECO:0000256" key="3">
    <source>
        <dbReference type="ARBA" id="ARBA00022723"/>
    </source>
</evidence>
<dbReference type="InterPro" id="IPR006657">
    <property type="entry name" value="MoPterin_dinucl-bd_dom"/>
</dbReference>
<dbReference type="InterPro" id="IPR050123">
    <property type="entry name" value="Prok_molybdopt-oxidoreductase"/>
</dbReference>
<dbReference type="SUPFAM" id="SSF53706">
    <property type="entry name" value="Formate dehydrogenase/DMSO reductase, domains 1-3"/>
    <property type="match status" value="1"/>
</dbReference>
<dbReference type="InterPro" id="IPR009010">
    <property type="entry name" value="Asp_de-COase-like_dom_sf"/>
</dbReference>
<dbReference type="GO" id="GO:0043546">
    <property type="term" value="F:molybdopterin cofactor binding"/>
    <property type="evidence" value="ECO:0007669"/>
    <property type="project" value="InterPro"/>
</dbReference>
<name>A0AA97FB76_9EURY</name>
<evidence type="ECO:0000256" key="5">
    <source>
        <dbReference type="ARBA" id="ARBA00023004"/>
    </source>
</evidence>
<comment type="similarity">
    <text evidence="1">Belongs to the prokaryotic molybdopterin-containing oxidoreductase family.</text>
</comment>
<evidence type="ECO:0000256" key="6">
    <source>
        <dbReference type="ARBA" id="ARBA00023014"/>
    </source>
</evidence>
<dbReference type="SMART" id="SM00926">
    <property type="entry name" value="Molybdop_Fe4S4"/>
    <property type="match status" value="1"/>
</dbReference>
<reference evidence="8 9" key="1">
    <citation type="submission" date="2019-09" db="EMBL/GenBank/DDBJ databases">
        <title>The complete genome of Methanoplanus sp. FWC-SCC4.</title>
        <authorList>
            <person name="Chen S.-C."/>
            <person name="Zhou Y.-Z."/>
            <person name="Lai M.-C."/>
        </authorList>
    </citation>
    <scope>NUCLEOTIDE SEQUENCE [LARGE SCALE GENOMIC DNA]</scope>
    <source>
        <strain evidence="8 9">FWC-SCC4</strain>
    </source>
</reference>
<dbReference type="GO" id="GO:0016020">
    <property type="term" value="C:membrane"/>
    <property type="evidence" value="ECO:0007669"/>
    <property type="project" value="TreeGrafter"/>
</dbReference>
<dbReference type="PROSITE" id="PS51669">
    <property type="entry name" value="4FE4S_MOW_BIS_MGD"/>
    <property type="match status" value="1"/>
</dbReference>
<dbReference type="Gene3D" id="3.40.228.10">
    <property type="entry name" value="Dimethylsulfoxide Reductase, domain 2"/>
    <property type="match status" value="1"/>
</dbReference>
<sequence length="522" mass="55414">MELKYVTTVCPFCATGCSFNLVVRDGRVVGAAPFQRSVVCDGKTCQKGHFAYELVNSEGRLKTPLVKRDGELVEATWEEALGIIADRCRDFSGNDIAVISSANATNEDIFVLGRLAKEVFKTENFTSMAAFGVNASAGSIAGIAKADCIVAVGNIAESHPLIARRIGNAIDKGAKVIAIDSYESPMAVMATEFVKSAPGAEIEAISDAAKFVEGENIVVLYPVGMSSSEAAVAKAASKLAEEKGGVFCALPAQSNGRGAIDLGAAEKSFSEVIDSDSIKAYYVMGEDLGPIDAGFVVVQDSFMTGTAKTADVVLPAAVFAEVDGTFTNAERRIQLLRKAQEPSENVKANWQIVCEVALKLGQDFGYETSQAIFGEICPGITYEEISKDGYQTPAGESVIADESAPALVSATEEYPYVLVTGPTAWHGFGGVGTLSENCQSLLREVPGMFVKINTEDAKELDLLKGASVRVITEIGEIKAPVKITDEVEKGIIFVPTMCIGNECICMLTGKKRARAAKIEREV</sequence>
<dbReference type="InterPro" id="IPR006656">
    <property type="entry name" value="Mopterin_OxRdtase"/>
</dbReference>
<dbReference type="Gene3D" id="2.20.25.90">
    <property type="entry name" value="ADC-like domains"/>
    <property type="match status" value="1"/>
</dbReference>
<proteinExistence type="inferred from homology"/>
<dbReference type="GO" id="GO:0046872">
    <property type="term" value="F:metal ion binding"/>
    <property type="evidence" value="ECO:0007669"/>
    <property type="project" value="UniProtKB-KW"/>
</dbReference>
<keyword evidence="3" id="KW-0479">Metal-binding</keyword>
<protein>
    <submittedName>
        <fullName evidence="8">Molybdopterin-dependent oxidoreductase</fullName>
    </submittedName>
</protein>
<dbReference type="PROSITE" id="PS00551">
    <property type="entry name" value="MOLYBDOPTERIN_PROK_1"/>
    <property type="match status" value="1"/>
</dbReference>
<dbReference type="SUPFAM" id="SSF50692">
    <property type="entry name" value="ADC-like"/>
    <property type="match status" value="1"/>
</dbReference>
<gene>
    <name evidence="8" type="ORF">F1737_05555</name>
</gene>
<dbReference type="GO" id="GO:0051539">
    <property type="term" value="F:4 iron, 4 sulfur cluster binding"/>
    <property type="evidence" value="ECO:0007669"/>
    <property type="project" value="UniProtKB-KW"/>
</dbReference>
<evidence type="ECO:0000313" key="8">
    <source>
        <dbReference type="EMBL" id="WOF16210.1"/>
    </source>
</evidence>